<keyword evidence="5" id="KW-1185">Reference proteome</keyword>
<evidence type="ECO:0000313" key="5">
    <source>
        <dbReference type="Proteomes" id="UP000672602"/>
    </source>
</evidence>
<dbReference type="RefSeq" id="WP_210681834.1">
    <property type="nucleotide sequence ID" value="NZ_JAGMWN010000004.1"/>
</dbReference>
<dbReference type="NCBIfam" id="NF010247">
    <property type="entry name" value="PRK13694.1"/>
    <property type="match status" value="1"/>
</dbReference>
<protein>
    <recommendedName>
        <fullName evidence="1">UPF0335 protein KAJ83_09510</fullName>
    </recommendedName>
</protein>
<comment type="similarity">
    <text evidence="1">Belongs to the UPF0335 family.</text>
</comment>
<sequence length="99" mass="11132">MSETAGLPNADPKEQDGDTPVSETPTGQRLRSFIERVERLEEDKKAIAEDIKEVYAEAKSQGFDVKTMRKIVSLRKKDPDDRAEEDALLDTYMSALGMQ</sequence>
<dbReference type="InterPro" id="IPR018753">
    <property type="entry name" value="GapR-like"/>
</dbReference>
<name>A0A8J7S5P6_9PROT</name>
<proteinExistence type="inferred from homology"/>
<dbReference type="Proteomes" id="UP000672602">
    <property type="component" value="Unassembled WGS sequence"/>
</dbReference>
<feature type="domain" description="GapR-like DNA-binding" evidence="3">
    <location>
        <begin position="27"/>
        <end position="97"/>
    </location>
</feature>
<evidence type="ECO:0000256" key="2">
    <source>
        <dbReference type="SAM" id="MobiDB-lite"/>
    </source>
</evidence>
<dbReference type="Pfam" id="PF10073">
    <property type="entry name" value="GapR_DNA-bd"/>
    <property type="match status" value="1"/>
</dbReference>
<dbReference type="EMBL" id="JAGMWN010000004">
    <property type="protein sequence ID" value="MBP5857244.1"/>
    <property type="molecule type" value="Genomic_DNA"/>
</dbReference>
<gene>
    <name evidence="4" type="ORF">KAJ83_09510</name>
</gene>
<evidence type="ECO:0000313" key="4">
    <source>
        <dbReference type="EMBL" id="MBP5857244.1"/>
    </source>
</evidence>
<feature type="region of interest" description="Disordered" evidence="2">
    <location>
        <begin position="1"/>
        <end position="33"/>
    </location>
</feature>
<dbReference type="InterPro" id="IPR046367">
    <property type="entry name" value="GapR-like_DNA-bd"/>
</dbReference>
<evidence type="ECO:0000259" key="3">
    <source>
        <dbReference type="Pfam" id="PF10073"/>
    </source>
</evidence>
<dbReference type="GO" id="GO:0003677">
    <property type="term" value="F:DNA binding"/>
    <property type="evidence" value="ECO:0007669"/>
    <property type="project" value="InterPro"/>
</dbReference>
<dbReference type="AlphaFoldDB" id="A0A8J7S5P6"/>
<comment type="caution">
    <text evidence="4">The sequence shown here is derived from an EMBL/GenBank/DDBJ whole genome shotgun (WGS) entry which is preliminary data.</text>
</comment>
<accession>A0A8J7S5P6</accession>
<dbReference type="HAMAP" id="MF_00797">
    <property type="entry name" value="UPF0335"/>
    <property type="match status" value="1"/>
</dbReference>
<reference evidence="4" key="1">
    <citation type="submission" date="2021-04" db="EMBL/GenBank/DDBJ databases">
        <authorList>
            <person name="Zhang D.-C."/>
        </authorList>
    </citation>
    <scope>NUCLEOTIDE SEQUENCE</scope>
    <source>
        <strain evidence="4">CGMCC 1.15697</strain>
    </source>
</reference>
<evidence type="ECO:0000256" key="1">
    <source>
        <dbReference type="HAMAP-Rule" id="MF_00797"/>
    </source>
</evidence>
<organism evidence="4 5">
    <name type="scientific">Marivibrio halodurans</name>
    <dbReference type="NCBI Taxonomy" id="2039722"/>
    <lineage>
        <taxon>Bacteria</taxon>
        <taxon>Pseudomonadati</taxon>
        <taxon>Pseudomonadota</taxon>
        <taxon>Alphaproteobacteria</taxon>
        <taxon>Rhodospirillales</taxon>
        <taxon>Rhodospirillaceae</taxon>
        <taxon>Marivibrio</taxon>
    </lineage>
</organism>